<dbReference type="Pfam" id="PF00293">
    <property type="entry name" value="NUDIX"/>
    <property type="match status" value="1"/>
</dbReference>
<name>A0A4Q1RFG2_9FIRM</name>
<dbReference type="RefSeq" id="WP_129257026.1">
    <property type="nucleotide sequence ID" value="NZ_SDKC01000001.1"/>
</dbReference>
<evidence type="ECO:0000256" key="1">
    <source>
        <dbReference type="ARBA" id="ARBA00001946"/>
    </source>
</evidence>
<dbReference type="GO" id="GO:0006742">
    <property type="term" value="P:NADP+ catabolic process"/>
    <property type="evidence" value="ECO:0007669"/>
    <property type="project" value="TreeGrafter"/>
</dbReference>
<evidence type="ECO:0000256" key="8">
    <source>
        <dbReference type="ARBA" id="ARBA00023027"/>
    </source>
</evidence>
<evidence type="ECO:0000256" key="6">
    <source>
        <dbReference type="ARBA" id="ARBA00022801"/>
    </source>
</evidence>
<evidence type="ECO:0000256" key="5">
    <source>
        <dbReference type="ARBA" id="ARBA00022723"/>
    </source>
</evidence>
<evidence type="ECO:0000256" key="4">
    <source>
        <dbReference type="ARBA" id="ARBA00012381"/>
    </source>
</evidence>
<dbReference type="AlphaFoldDB" id="A0A4Q1RFG2"/>
<dbReference type="PROSITE" id="PS51462">
    <property type="entry name" value="NUDIX"/>
    <property type="match status" value="1"/>
</dbReference>
<dbReference type="GO" id="GO:0046872">
    <property type="term" value="F:metal ion binding"/>
    <property type="evidence" value="ECO:0007669"/>
    <property type="project" value="UniProtKB-KW"/>
</dbReference>
<dbReference type="GO" id="GO:0110153">
    <property type="term" value="F:RNA NAD-cap (NMN-forming) hydrolase activity"/>
    <property type="evidence" value="ECO:0007669"/>
    <property type="project" value="RHEA"/>
</dbReference>
<keyword evidence="7" id="KW-0460">Magnesium</keyword>
<dbReference type="GO" id="GO:0019677">
    <property type="term" value="P:NAD+ catabolic process"/>
    <property type="evidence" value="ECO:0007669"/>
    <property type="project" value="TreeGrafter"/>
</dbReference>
<dbReference type="InterPro" id="IPR000086">
    <property type="entry name" value="NUDIX_hydrolase_dom"/>
</dbReference>
<dbReference type="Pfam" id="PF09297">
    <property type="entry name" value="Zn_ribbon_NUD"/>
    <property type="match status" value="1"/>
</dbReference>
<reference evidence="11 12" key="1">
    <citation type="submission" date="2019-01" db="EMBL/GenBank/DDBJ databases">
        <title>Blautia sp. nov. KGMB01111 isolated human feces.</title>
        <authorList>
            <person name="Park J.-E."/>
            <person name="Kim J.-S."/>
            <person name="Park S.-H."/>
        </authorList>
    </citation>
    <scope>NUCLEOTIDE SEQUENCE [LARGE SCALE GENOMIC DNA]</scope>
    <source>
        <strain evidence="11 12">KGMB01111</strain>
    </source>
</reference>
<dbReference type="EMBL" id="SDKC01000001">
    <property type="protein sequence ID" value="RXS74340.1"/>
    <property type="molecule type" value="Genomic_DNA"/>
</dbReference>
<comment type="similarity">
    <text evidence="3">Belongs to the Nudix hydrolase family. NudC subfamily.</text>
</comment>
<dbReference type="PROSITE" id="PS00893">
    <property type="entry name" value="NUDIX_BOX"/>
    <property type="match status" value="1"/>
</dbReference>
<dbReference type="Gene3D" id="3.90.79.20">
    <property type="match status" value="1"/>
</dbReference>
<proteinExistence type="inferred from homology"/>
<dbReference type="NCBIfam" id="NF001299">
    <property type="entry name" value="PRK00241.1"/>
    <property type="match status" value="1"/>
</dbReference>
<sequence>MIQDITPHHLYNEFTPQSPQSGDLIFAFCERKLLADLSGNDCRFPLWEDVFSQVSDTASLIWLFSLDQISCFLLMDTELTLPGNYDFHSLREIRGREPKHQIFAAMTAFHLYDWYRNNRFCGRCGTPVVPDPSRKERMLSCPHCGNHIYPKICPAIIVGVIDGERILLTKYAGRNNPNYALVAGFTEIGETAEETVMREVMEEVGVKVKNLHYYKTQPWGMASDLLIGYYAELDGDGSITLDREELSTGLWMDRKDITLEDEDFSLTREMIVRFAKVGRDVLR</sequence>
<keyword evidence="6 11" id="KW-0378">Hydrolase</keyword>
<dbReference type="InterPro" id="IPR015376">
    <property type="entry name" value="Znr_NADH_PPase"/>
</dbReference>
<evidence type="ECO:0000256" key="7">
    <source>
        <dbReference type="ARBA" id="ARBA00022842"/>
    </source>
</evidence>
<evidence type="ECO:0000313" key="12">
    <source>
        <dbReference type="Proteomes" id="UP000290106"/>
    </source>
</evidence>
<dbReference type="GO" id="GO:0035529">
    <property type="term" value="F:NADH pyrophosphatase activity"/>
    <property type="evidence" value="ECO:0007669"/>
    <property type="project" value="TreeGrafter"/>
</dbReference>
<dbReference type="SUPFAM" id="SSF55811">
    <property type="entry name" value="Nudix"/>
    <property type="match status" value="1"/>
</dbReference>
<dbReference type="OrthoDB" id="9787476at2"/>
<protein>
    <recommendedName>
        <fullName evidence="4">NAD(+) diphosphatase</fullName>
        <ecNumber evidence="4">3.6.1.22</ecNumber>
    </recommendedName>
</protein>
<evidence type="ECO:0000256" key="3">
    <source>
        <dbReference type="ARBA" id="ARBA00009595"/>
    </source>
</evidence>
<dbReference type="InterPro" id="IPR050241">
    <property type="entry name" value="NAD-cap_RNA_hydrolase_NudC"/>
</dbReference>
<dbReference type="InterPro" id="IPR015797">
    <property type="entry name" value="NUDIX_hydrolase-like_dom_sf"/>
</dbReference>
<evidence type="ECO:0000259" key="10">
    <source>
        <dbReference type="PROSITE" id="PS51462"/>
    </source>
</evidence>
<evidence type="ECO:0000256" key="9">
    <source>
        <dbReference type="ARBA" id="ARBA00023679"/>
    </source>
</evidence>
<dbReference type="InterPro" id="IPR020084">
    <property type="entry name" value="NUDIX_hydrolase_CS"/>
</dbReference>
<keyword evidence="12" id="KW-1185">Reference proteome</keyword>
<evidence type="ECO:0000313" key="11">
    <source>
        <dbReference type="EMBL" id="RXS74340.1"/>
    </source>
</evidence>
<dbReference type="Gene3D" id="3.90.79.10">
    <property type="entry name" value="Nucleoside Triphosphate Pyrophosphohydrolase"/>
    <property type="match status" value="1"/>
</dbReference>
<gene>
    <name evidence="11" type="ORF">ETP43_03285</name>
</gene>
<dbReference type="CDD" id="cd03429">
    <property type="entry name" value="NUDIX_NADH_pyrophosphatase_Nudt13"/>
    <property type="match status" value="1"/>
</dbReference>
<comment type="caution">
    <text evidence="11">The sequence shown here is derived from an EMBL/GenBank/DDBJ whole genome shotgun (WGS) entry which is preliminary data.</text>
</comment>
<dbReference type="EC" id="3.6.1.22" evidence="4"/>
<dbReference type="InterPro" id="IPR049734">
    <property type="entry name" value="NudC-like_C"/>
</dbReference>
<keyword evidence="8" id="KW-0520">NAD</keyword>
<accession>A0A4Q1RFG2</accession>
<evidence type="ECO:0000256" key="2">
    <source>
        <dbReference type="ARBA" id="ARBA00001947"/>
    </source>
</evidence>
<dbReference type="PANTHER" id="PTHR42904">
    <property type="entry name" value="NUDIX HYDROLASE, NUDC SUBFAMILY"/>
    <property type="match status" value="1"/>
</dbReference>
<feature type="domain" description="Nudix hydrolase" evidence="10">
    <location>
        <begin position="150"/>
        <end position="274"/>
    </location>
</feature>
<dbReference type="PANTHER" id="PTHR42904:SF6">
    <property type="entry name" value="NAD-CAPPED RNA HYDROLASE NUDT12"/>
    <property type="match status" value="1"/>
</dbReference>
<dbReference type="GO" id="GO:0005829">
    <property type="term" value="C:cytosol"/>
    <property type="evidence" value="ECO:0007669"/>
    <property type="project" value="TreeGrafter"/>
</dbReference>
<keyword evidence="5" id="KW-0479">Metal-binding</keyword>
<organism evidence="11 12">
    <name type="scientific">Blautia faecicola</name>
    <dbReference type="NCBI Taxonomy" id="2509240"/>
    <lineage>
        <taxon>Bacteria</taxon>
        <taxon>Bacillati</taxon>
        <taxon>Bacillota</taxon>
        <taxon>Clostridia</taxon>
        <taxon>Lachnospirales</taxon>
        <taxon>Lachnospiraceae</taxon>
        <taxon>Blautia</taxon>
    </lineage>
</organism>
<comment type="catalytic activity">
    <reaction evidence="9">
        <text>a 5'-end NAD(+)-phospho-ribonucleoside in mRNA + H2O = a 5'-end phospho-adenosine-phospho-ribonucleoside in mRNA + beta-nicotinamide D-ribonucleotide + 2 H(+)</text>
        <dbReference type="Rhea" id="RHEA:60876"/>
        <dbReference type="Rhea" id="RHEA-COMP:15698"/>
        <dbReference type="Rhea" id="RHEA-COMP:15719"/>
        <dbReference type="ChEBI" id="CHEBI:14649"/>
        <dbReference type="ChEBI" id="CHEBI:15377"/>
        <dbReference type="ChEBI" id="CHEBI:15378"/>
        <dbReference type="ChEBI" id="CHEBI:144029"/>
        <dbReference type="ChEBI" id="CHEBI:144051"/>
    </reaction>
    <physiologicalReaction direction="left-to-right" evidence="9">
        <dbReference type="Rhea" id="RHEA:60877"/>
    </physiologicalReaction>
</comment>
<comment type="cofactor">
    <cofactor evidence="2">
        <name>Zn(2+)</name>
        <dbReference type="ChEBI" id="CHEBI:29105"/>
    </cofactor>
</comment>
<dbReference type="Proteomes" id="UP000290106">
    <property type="component" value="Unassembled WGS sequence"/>
</dbReference>
<comment type="cofactor">
    <cofactor evidence="1">
        <name>Mg(2+)</name>
        <dbReference type="ChEBI" id="CHEBI:18420"/>
    </cofactor>
</comment>